<name>A0A4Q2IZI3_9SPHN</name>
<accession>A0A4Q2IZI3</accession>
<evidence type="ECO:0000256" key="4">
    <source>
        <dbReference type="ARBA" id="ARBA00022692"/>
    </source>
</evidence>
<evidence type="ECO:0000259" key="9">
    <source>
        <dbReference type="Pfam" id="PF02397"/>
    </source>
</evidence>
<evidence type="ECO:0000256" key="6">
    <source>
        <dbReference type="ARBA" id="ARBA00023136"/>
    </source>
</evidence>
<keyword evidence="6 8" id="KW-0472">Membrane</keyword>
<keyword evidence="11" id="KW-1185">Reference proteome</keyword>
<dbReference type="GO" id="GO:0000271">
    <property type="term" value="P:polysaccharide biosynthetic process"/>
    <property type="evidence" value="ECO:0007669"/>
    <property type="project" value="UniProtKB-KW"/>
</dbReference>
<evidence type="ECO:0000256" key="8">
    <source>
        <dbReference type="SAM" id="Phobius"/>
    </source>
</evidence>
<keyword evidence="3 10" id="KW-0808">Transferase</keyword>
<feature type="transmembrane region" description="Helical" evidence="8">
    <location>
        <begin position="66"/>
        <end position="91"/>
    </location>
</feature>
<sequence length="469" mass="51354">MSGEADHWVLPSGPLLASGRRAVRWQPSRGVLRTRLILFLGLLDLLAILGSFLLVGMLYSPGGGRQGLVIGVAMLPIYFLSAFSSGAFAVSVIDRRSTGVARALRSMLFAAGAVLFAAFYLRASADLSRVVVAAGTVVNFGVLAVARTLFLRDARRIIGGNPYNVVLLSDEGMFPRSRAAGFSTILAASSFDPGVHDPMMYDRLAVALQKADRVVVACAAERRHAWVHALQGANVQGEVLAPELTALAPLGVARFGEDPTLIVAKGPLGIEERMVKRLFDIVVAGVALLLLAPMLGVIALAIRVESPGSVFFVQRRIGRGNRMFHMLKFRSMRPERCDENGCTSTTRDDDRITRVGRLLRRTSLDELPQLVNVLAGNMSIVGPRPHALGSRAEDQLFWEIDERYWHRHAAKPGLTGLAQIRGYRGATNHRSDLVNRLQADLEYLHGWTIWRDMLIVAQTVRVLVHRNAF</sequence>
<dbReference type="PANTHER" id="PTHR30576">
    <property type="entry name" value="COLANIC BIOSYNTHESIS UDP-GLUCOSE LIPID CARRIER TRANSFERASE"/>
    <property type="match status" value="1"/>
</dbReference>
<evidence type="ECO:0000256" key="7">
    <source>
        <dbReference type="ARBA" id="ARBA00023169"/>
    </source>
</evidence>
<evidence type="ECO:0000256" key="1">
    <source>
        <dbReference type="ARBA" id="ARBA00004141"/>
    </source>
</evidence>
<dbReference type="Proteomes" id="UP000292347">
    <property type="component" value="Unassembled WGS sequence"/>
</dbReference>
<comment type="similarity">
    <text evidence="2">Belongs to the bacterial sugar transferase family.</text>
</comment>
<feature type="transmembrane region" description="Helical" evidence="8">
    <location>
        <begin position="127"/>
        <end position="146"/>
    </location>
</feature>
<keyword evidence="7" id="KW-0270">Exopolysaccharide synthesis</keyword>
<dbReference type="EMBL" id="SDPT01000001">
    <property type="protein sequence ID" value="RXZ34694.1"/>
    <property type="molecule type" value="Genomic_DNA"/>
</dbReference>
<evidence type="ECO:0000256" key="3">
    <source>
        <dbReference type="ARBA" id="ARBA00022679"/>
    </source>
</evidence>
<dbReference type="OrthoDB" id="9808602at2"/>
<dbReference type="InterPro" id="IPR003362">
    <property type="entry name" value="Bact_transf"/>
</dbReference>
<evidence type="ECO:0000256" key="5">
    <source>
        <dbReference type="ARBA" id="ARBA00022989"/>
    </source>
</evidence>
<dbReference type="InterPro" id="IPR017475">
    <property type="entry name" value="EPS_sugar_tfrase"/>
</dbReference>
<comment type="caution">
    <text evidence="10">The sequence shown here is derived from an EMBL/GenBank/DDBJ whole genome shotgun (WGS) entry which is preliminary data.</text>
</comment>
<feature type="transmembrane region" description="Helical" evidence="8">
    <location>
        <begin position="278"/>
        <end position="302"/>
    </location>
</feature>
<dbReference type="PANTHER" id="PTHR30576:SF0">
    <property type="entry name" value="UNDECAPRENYL-PHOSPHATE N-ACETYLGALACTOSAMINYL 1-PHOSPHATE TRANSFERASE-RELATED"/>
    <property type="match status" value="1"/>
</dbReference>
<dbReference type="GO" id="GO:0016780">
    <property type="term" value="F:phosphotransferase activity, for other substituted phosphate groups"/>
    <property type="evidence" value="ECO:0007669"/>
    <property type="project" value="TreeGrafter"/>
</dbReference>
<feature type="domain" description="Bacterial sugar transferase" evidence="9">
    <location>
        <begin position="276"/>
        <end position="464"/>
    </location>
</feature>
<organism evidence="10 11">
    <name type="scientific">Sphingomonas desiccabilis</name>
    <dbReference type="NCBI Taxonomy" id="429134"/>
    <lineage>
        <taxon>Bacteria</taxon>
        <taxon>Pseudomonadati</taxon>
        <taxon>Pseudomonadota</taxon>
        <taxon>Alphaproteobacteria</taxon>
        <taxon>Sphingomonadales</taxon>
        <taxon>Sphingomonadaceae</taxon>
        <taxon>Sphingomonas</taxon>
    </lineage>
</organism>
<comment type="subcellular location">
    <subcellularLocation>
        <location evidence="1">Membrane</location>
        <topology evidence="1">Multi-pass membrane protein</topology>
    </subcellularLocation>
</comment>
<feature type="transmembrane region" description="Helical" evidence="8">
    <location>
        <begin position="103"/>
        <end position="121"/>
    </location>
</feature>
<reference evidence="10 11" key="1">
    <citation type="submission" date="2019-01" db="EMBL/GenBank/DDBJ databases">
        <title>Sphingomonas mucosissima sp. nov. and Sphingomonas desiccabilis sp. nov., from biological soil crusts in the Colorado Plateau, USA.</title>
        <authorList>
            <person name="Zhu D."/>
        </authorList>
    </citation>
    <scope>NUCLEOTIDE SEQUENCE [LARGE SCALE GENOMIC DNA]</scope>
    <source>
        <strain evidence="10 11">CP1D</strain>
    </source>
</reference>
<protein>
    <submittedName>
        <fullName evidence="10">Exopolysaccharide biosynthesis polyprenyl glycosylphosphotransferase</fullName>
    </submittedName>
</protein>
<feature type="transmembrane region" description="Helical" evidence="8">
    <location>
        <begin position="36"/>
        <end position="60"/>
    </location>
</feature>
<evidence type="ECO:0000313" key="10">
    <source>
        <dbReference type="EMBL" id="RXZ34694.1"/>
    </source>
</evidence>
<dbReference type="RefSeq" id="WP_129340479.1">
    <property type="nucleotide sequence ID" value="NZ_JACIDD010000001.1"/>
</dbReference>
<dbReference type="Pfam" id="PF02397">
    <property type="entry name" value="Bac_transf"/>
    <property type="match status" value="1"/>
</dbReference>
<proteinExistence type="inferred from homology"/>
<keyword evidence="5 8" id="KW-1133">Transmembrane helix</keyword>
<keyword evidence="4 8" id="KW-0812">Transmembrane</keyword>
<evidence type="ECO:0000313" key="11">
    <source>
        <dbReference type="Proteomes" id="UP000292347"/>
    </source>
</evidence>
<evidence type="ECO:0000256" key="2">
    <source>
        <dbReference type="ARBA" id="ARBA00006464"/>
    </source>
</evidence>
<dbReference type="GO" id="GO:0016020">
    <property type="term" value="C:membrane"/>
    <property type="evidence" value="ECO:0007669"/>
    <property type="project" value="UniProtKB-SubCell"/>
</dbReference>
<gene>
    <name evidence="10" type="ORF">EO081_03225</name>
</gene>
<dbReference type="AlphaFoldDB" id="A0A4Q2IZI3"/>
<dbReference type="NCBIfam" id="TIGR03025">
    <property type="entry name" value="EPS_sugtrans"/>
    <property type="match status" value="1"/>
</dbReference>